<feature type="compositionally biased region" description="Low complexity" evidence="1">
    <location>
        <begin position="10"/>
        <end position="20"/>
    </location>
</feature>
<evidence type="ECO:0000313" key="3">
    <source>
        <dbReference type="Proteomes" id="UP000827549"/>
    </source>
</evidence>
<feature type="region of interest" description="Disordered" evidence="1">
    <location>
        <begin position="1"/>
        <end position="28"/>
    </location>
</feature>
<evidence type="ECO:0000313" key="2">
    <source>
        <dbReference type="EMBL" id="WOO84618.1"/>
    </source>
</evidence>
<dbReference type="AlphaFoldDB" id="A0AAF0YD98"/>
<dbReference type="GeneID" id="87811304"/>
<proteinExistence type="predicted"/>
<organism evidence="2 3">
    <name type="scientific">Vanrija pseudolonga</name>
    <dbReference type="NCBI Taxonomy" id="143232"/>
    <lineage>
        <taxon>Eukaryota</taxon>
        <taxon>Fungi</taxon>
        <taxon>Dikarya</taxon>
        <taxon>Basidiomycota</taxon>
        <taxon>Agaricomycotina</taxon>
        <taxon>Tremellomycetes</taxon>
        <taxon>Trichosporonales</taxon>
        <taxon>Trichosporonaceae</taxon>
        <taxon>Vanrija</taxon>
    </lineage>
</organism>
<dbReference type="Proteomes" id="UP000827549">
    <property type="component" value="Chromosome 6"/>
</dbReference>
<dbReference type="RefSeq" id="XP_062630644.1">
    <property type="nucleotide sequence ID" value="XM_062774660.1"/>
</dbReference>
<keyword evidence="3" id="KW-1185">Reference proteome</keyword>
<protein>
    <submittedName>
        <fullName evidence="2">Uncharacterized protein</fullName>
    </submittedName>
</protein>
<sequence>MADPAARTNSLGSKDSGSPGDPTPPPSLAQCPLLTNEYVNSNVAGLLLGLYKHVKLRLAAGHSASERIKELYDRAVVLVEDYWPEIVRGLGLPYTDDDVLVTAMRFVASDRPRPSSGSRMPSLLVAYLTPEEAAASEAPQWAQRGLTYERPLLLALFYLIGGAKTRAFGAVDSPDLLVVNRPNPDPERAVARARILSVLNAQLDSLRGRILFLCTLPETASSAAAFRREIDQFVRDRRAAAAEEAPPPPAA</sequence>
<gene>
    <name evidence="2" type="ORF">LOC62_06G008137</name>
</gene>
<reference evidence="2" key="1">
    <citation type="submission" date="2023-10" db="EMBL/GenBank/DDBJ databases">
        <authorList>
            <person name="Noh H."/>
        </authorList>
    </citation>
    <scope>NUCLEOTIDE SEQUENCE</scope>
    <source>
        <strain evidence="2">DUCC4014</strain>
    </source>
</reference>
<evidence type="ECO:0000256" key="1">
    <source>
        <dbReference type="SAM" id="MobiDB-lite"/>
    </source>
</evidence>
<accession>A0AAF0YD98</accession>
<name>A0AAF0YD98_9TREE</name>
<dbReference type="EMBL" id="CP086719">
    <property type="protein sequence ID" value="WOO84618.1"/>
    <property type="molecule type" value="Genomic_DNA"/>
</dbReference>